<dbReference type="GO" id="GO:0008270">
    <property type="term" value="F:zinc ion binding"/>
    <property type="evidence" value="ECO:0007669"/>
    <property type="project" value="UniProtKB-KW"/>
</dbReference>
<evidence type="ECO:0000256" key="12">
    <source>
        <dbReference type="SAM" id="MobiDB-lite"/>
    </source>
</evidence>
<evidence type="ECO:0000313" key="15">
    <source>
        <dbReference type="Proteomes" id="UP000028524"/>
    </source>
</evidence>
<feature type="domain" description="PHD-type" evidence="13">
    <location>
        <begin position="655"/>
        <end position="706"/>
    </location>
</feature>
<proteinExistence type="inferred from homology"/>
<dbReference type="InParanoid" id="A0A084QQ98"/>
<dbReference type="InterPro" id="IPR028651">
    <property type="entry name" value="ING_fam"/>
</dbReference>
<keyword evidence="4 10" id="KW-0863">Zinc-finger</keyword>
<evidence type="ECO:0000259" key="13">
    <source>
        <dbReference type="PROSITE" id="PS50016"/>
    </source>
</evidence>
<evidence type="ECO:0000256" key="8">
    <source>
        <dbReference type="PIRSR" id="PIRSR628651-50"/>
    </source>
</evidence>
<evidence type="ECO:0000256" key="3">
    <source>
        <dbReference type="ARBA" id="ARBA00022723"/>
    </source>
</evidence>
<feature type="compositionally biased region" description="Low complexity" evidence="12">
    <location>
        <begin position="1"/>
        <end position="17"/>
    </location>
</feature>
<evidence type="ECO:0000256" key="5">
    <source>
        <dbReference type="ARBA" id="ARBA00022833"/>
    </source>
</evidence>
<feature type="binding site" evidence="9">
    <location>
        <position position="658"/>
    </location>
    <ligand>
        <name>Zn(2+)</name>
        <dbReference type="ChEBI" id="CHEBI:29105"/>
        <label>1</label>
    </ligand>
</feature>
<dbReference type="GO" id="GO:0006325">
    <property type="term" value="P:chromatin organization"/>
    <property type="evidence" value="ECO:0007669"/>
    <property type="project" value="UniProtKB-KW"/>
</dbReference>
<dbReference type="Gene3D" id="3.30.40.10">
    <property type="entry name" value="Zinc/RING finger domain, C3HC4 (zinc finger)"/>
    <property type="match status" value="1"/>
</dbReference>
<dbReference type="Proteomes" id="UP000028524">
    <property type="component" value="Unassembled WGS sequence"/>
</dbReference>
<feature type="binding site" evidence="9">
    <location>
        <position position="676"/>
    </location>
    <ligand>
        <name>Zn(2+)</name>
        <dbReference type="ChEBI" id="CHEBI:29105"/>
        <label>2</label>
    </ligand>
</feature>
<comment type="domain">
    <text evidence="11">The PHD-type zinc finger mediates the binding to H3K4me3.</text>
</comment>
<keyword evidence="15" id="KW-1185">Reference proteome</keyword>
<evidence type="ECO:0000256" key="6">
    <source>
        <dbReference type="ARBA" id="ARBA00022853"/>
    </source>
</evidence>
<dbReference type="OMA" id="WAYSNRN"/>
<feature type="compositionally biased region" description="Polar residues" evidence="12">
    <location>
        <begin position="467"/>
        <end position="476"/>
    </location>
</feature>
<feature type="binding site" evidence="9">
    <location>
        <position position="660"/>
    </location>
    <ligand>
        <name>Zn(2+)</name>
        <dbReference type="ChEBI" id="CHEBI:29105"/>
        <label>1</label>
    </ligand>
</feature>
<feature type="binding site" evidence="9">
    <location>
        <position position="685"/>
    </location>
    <ligand>
        <name>Zn(2+)</name>
        <dbReference type="ChEBI" id="CHEBI:29105"/>
        <label>1</label>
    </ligand>
</feature>
<dbReference type="InterPro" id="IPR013083">
    <property type="entry name" value="Znf_RING/FYVE/PHD"/>
</dbReference>
<keyword evidence="6 11" id="KW-0156">Chromatin regulator</keyword>
<comment type="subcellular location">
    <subcellularLocation>
        <location evidence="1 11">Nucleus</location>
    </subcellularLocation>
</comment>
<evidence type="ECO:0000313" key="14">
    <source>
        <dbReference type="EMBL" id="KFA66133.1"/>
    </source>
</evidence>
<feature type="binding site" evidence="9">
    <location>
        <position position="703"/>
    </location>
    <ligand>
        <name>Zn(2+)</name>
        <dbReference type="ChEBI" id="CHEBI:29105"/>
        <label>2</label>
    </ligand>
</feature>
<feature type="region of interest" description="Disordered" evidence="12">
    <location>
        <begin position="1"/>
        <end position="50"/>
    </location>
</feature>
<evidence type="ECO:0000256" key="4">
    <source>
        <dbReference type="ARBA" id="ARBA00022771"/>
    </source>
</evidence>
<comment type="subunit">
    <text evidence="11">Component of an histone acetyltransferase complex. Interacts with H3K4me3 and to a lesser extent with H3K4me2.</text>
</comment>
<dbReference type="Pfam" id="PF12998">
    <property type="entry name" value="ING"/>
    <property type="match status" value="1"/>
</dbReference>
<feature type="compositionally biased region" description="Polar residues" evidence="12">
    <location>
        <begin position="19"/>
        <end position="35"/>
    </location>
</feature>
<dbReference type="InterPro" id="IPR011011">
    <property type="entry name" value="Znf_FYVE_PHD"/>
</dbReference>
<dbReference type="EMBL" id="KL660490">
    <property type="protein sequence ID" value="KFA66133.1"/>
    <property type="molecule type" value="Genomic_DNA"/>
</dbReference>
<accession>A0A084QQ98</accession>
<gene>
    <name evidence="14" type="ORF">S40285_03391</name>
</gene>
<dbReference type="PANTHER" id="PTHR10333">
    <property type="entry name" value="INHIBITOR OF GROWTH PROTEIN"/>
    <property type="match status" value="1"/>
</dbReference>
<organism evidence="14 15">
    <name type="scientific">Stachybotrys chlorohalonatus (strain IBT 40285)</name>
    <dbReference type="NCBI Taxonomy" id="1283841"/>
    <lineage>
        <taxon>Eukaryota</taxon>
        <taxon>Fungi</taxon>
        <taxon>Dikarya</taxon>
        <taxon>Ascomycota</taxon>
        <taxon>Pezizomycotina</taxon>
        <taxon>Sordariomycetes</taxon>
        <taxon>Hypocreomycetidae</taxon>
        <taxon>Hypocreales</taxon>
        <taxon>Stachybotryaceae</taxon>
        <taxon>Stachybotrys</taxon>
    </lineage>
</organism>
<name>A0A084QQ98_STAC4</name>
<dbReference type="GO" id="GO:0070210">
    <property type="term" value="C:Rpd3L-Expanded complex"/>
    <property type="evidence" value="ECO:0007669"/>
    <property type="project" value="TreeGrafter"/>
</dbReference>
<evidence type="ECO:0000256" key="10">
    <source>
        <dbReference type="PROSITE-ProRule" id="PRU00146"/>
    </source>
</evidence>
<dbReference type="OrthoDB" id="4173905at2759"/>
<feature type="site" description="Histone H3K4me3 binding" evidence="8">
    <location>
        <position position="657"/>
    </location>
</feature>
<dbReference type="InterPro" id="IPR019786">
    <property type="entry name" value="Zinc_finger_PHD-type_CS"/>
</dbReference>
<feature type="compositionally biased region" description="Basic and acidic residues" evidence="12">
    <location>
        <begin position="551"/>
        <end position="565"/>
    </location>
</feature>
<dbReference type="InterPro" id="IPR019787">
    <property type="entry name" value="Znf_PHD-finger"/>
</dbReference>
<feature type="region of interest" description="Disordered" evidence="12">
    <location>
        <begin position="265"/>
        <end position="647"/>
    </location>
</feature>
<feature type="compositionally biased region" description="Polar residues" evidence="12">
    <location>
        <begin position="317"/>
        <end position="326"/>
    </location>
</feature>
<dbReference type="GO" id="GO:0006355">
    <property type="term" value="P:regulation of DNA-templated transcription"/>
    <property type="evidence" value="ECO:0007669"/>
    <property type="project" value="TreeGrafter"/>
</dbReference>
<feature type="compositionally biased region" description="Polar residues" evidence="12">
    <location>
        <begin position="425"/>
        <end position="435"/>
    </location>
</feature>
<dbReference type="PANTHER" id="PTHR10333:SF42">
    <property type="entry name" value="INHIBITOR OF GROWTH PROTEIN 5"/>
    <property type="match status" value="1"/>
</dbReference>
<dbReference type="AlphaFoldDB" id="A0A084QQ98"/>
<feature type="compositionally biased region" description="Basic and acidic residues" evidence="12">
    <location>
        <begin position="287"/>
        <end position="297"/>
    </location>
</feature>
<evidence type="ECO:0000256" key="1">
    <source>
        <dbReference type="ARBA" id="ARBA00004123"/>
    </source>
</evidence>
<feature type="compositionally biased region" description="Polar residues" evidence="12">
    <location>
        <begin position="351"/>
        <end position="364"/>
    </location>
</feature>
<dbReference type="GO" id="GO:0033698">
    <property type="term" value="C:Rpd3L complex"/>
    <property type="evidence" value="ECO:0007669"/>
    <property type="project" value="TreeGrafter"/>
</dbReference>
<keyword evidence="5 9" id="KW-0862">Zinc</keyword>
<evidence type="ECO:0000256" key="7">
    <source>
        <dbReference type="ARBA" id="ARBA00023242"/>
    </source>
</evidence>
<feature type="compositionally biased region" description="Polar residues" evidence="12">
    <location>
        <begin position="484"/>
        <end position="496"/>
    </location>
</feature>
<keyword evidence="3 9" id="KW-0479">Metal-binding</keyword>
<feature type="site" description="Histone H3K4me3 binding" evidence="8">
    <location>
        <position position="672"/>
    </location>
</feature>
<sequence length="717" mass="75051">MKSAKPSAADASSQRRSQPLRQTRTNPPRSSTNATRGGGGRDSLGSGPVGNQPIDIFPAITHFADAMTALPKELVRHFTLLKEVDAKIFAPEEQLFTLVSTAANIANLPGPSASVAPTSAPMSAQNSSSGIAPFASAPSLLSADDGQVPSSAVRDHSNLHRRQHFRDTAIKVQQLLVALEEKNHVISTANDALQRQLARIDDVWPYVQSEFSDEAKWGSTSHWAYPENRTNKVSNAERARRDGAAVISAAAQALVDEAAARSDARKQAVQAKKSLKNQQQESEHDDPDARNKGDASKKTHQSKVRRTAETTGVGLGITTSASTNGNPAPKRRKVEKVTNGGAPMERAMSSVFGNSASKAKVTSPQLPPAPDGPKKRKALPSSSGQSKKRTAVPGAISTSATSSPVLTALPEPKATGRASPALKPSNATTPISNANPPVTTAPSTTTTPAVATTTAAAPPRPSSSRARQNSIQSLTDSGKAKPATASSTSIKSNGNPPATPEISAPVPLPRTGNDPKPPKEPSAPVKADPVKSEVQRADSSTSAPVPAPTPSKKDAKVEEPERKSDSAPPAPQAPPTVTTKSGRASKPSTPAMATFQEAARPRSSRNADSGGAHKKGHRKSNSVVVQPLAPPTSTQGAANARYGDDDDADIDADEPTYCYCNSVSYGEMVACDAPGCQREWFHLACVGLKVAPGSKTKWYCEDCKERLKLGGKKIGGR</sequence>
<feature type="compositionally biased region" description="Low complexity" evidence="12">
    <location>
        <begin position="436"/>
        <end position="466"/>
    </location>
</feature>
<dbReference type="PROSITE" id="PS01359">
    <property type="entry name" value="ZF_PHD_1"/>
    <property type="match status" value="1"/>
</dbReference>
<dbReference type="FunCoup" id="A0A084QQ98">
    <property type="interactions" value="253"/>
</dbReference>
<feature type="compositionally biased region" description="Polar residues" evidence="12">
    <location>
        <begin position="396"/>
        <end position="405"/>
    </location>
</feature>
<dbReference type="PROSITE" id="PS50016">
    <property type="entry name" value="ZF_PHD_2"/>
    <property type="match status" value="1"/>
</dbReference>
<dbReference type="CDD" id="cd15505">
    <property type="entry name" value="PHD_ING"/>
    <property type="match status" value="1"/>
</dbReference>
<protein>
    <recommendedName>
        <fullName evidence="11">Chromatin modification-related protein</fullName>
    </recommendedName>
</protein>
<dbReference type="HOGENOM" id="CLU_006204_0_0_1"/>
<feature type="binding site" evidence="9">
    <location>
        <position position="700"/>
    </location>
    <ligand>
        <name>Zn(2+)</name>
        <dbReference type="ChEBI" id="CHEBI:29105"/>
        <label>2</label>
    </ligand>
</feature>
<dbReference type="SUPFAM" id="SSF57903">
    <property type="entry name" value="FYVE/PHD zinc finger"/>
    <property type="match status" value="1"/>
</dbReference>
<reference evidence="14 15" key="1">
    <citation type="journal article" date="2014" name="BMC Genomics">
        <title>Comparative genome sequencing reveals chemotype-specific gene clusters in the toxigenic black mold Stachybotrys.</title>
        <authorList>
            <person name="Semeiks J."/>
            <person name="Borek D."/>
            <person name="Otwinowski Z."/>
            <person name="Grishin N.V."/>
        </authorList>
    </citation>
    <scope>NUCLEOTIDE SEQUENCE [LARGE SCALE GENOMIC DNA]</scope>
    <source>
        <strain evidence="14 15">IBT 40285</strain>
    </source>
</reference>
<dbReference type="STRING" id="1283841.A0A084QQ98"/>
<comment type="similarity">
    <text evidence="2 11">Belongs to the ING family.</text>
</comment>
<evidence type="ECO:0000256" key="11">
    <source>
        <dbReference type="RuleBase" id="RU361213"/>
    </source>
</evidence>
<feature type="site" description="Histone H3K4me3 binding" evidence="8">
    <location>
        <position position="668"/>
    </location>
</feature>
<feature type="compositionally biased region" description="Polar residues" evidence="12">
    <location>
        <begin position="576"/>
        <end position="588"/>
    </location>
</feature>
<feature type="site" description="Histone H3K4me3 binding" evidence="8">
    <location>
        <position position="680"/>
    </location>
</feature>
<dbReference type="SMART" id="SM00249">
    <property type="entry name" value="PHD"/>
    <property type="match status" value="1"/>
</dbReference>
<feature type="binding site" evidence="9">
    <location>
        <position position="682"/>
    </location>
    <ligand>
        <name>Zn(2+)</name>
        <dbReference type="ChEBI" id="CHEBI:29105"/>
        <label>1</label>
    </ligand>
</feature>
<dbReference type="InterPro" id="IPR024610">
    <property type="entry name" value="ING_N_histone-binding"/>
</dbReference>
<feature type="binding site" evidence="9">
    <location>
        <position position="671"/>
    </location>
    <ligand>
        <name>Zn(2+)</name>
        <dbReference type="ChEBI" id="CHEBI:29105"/>
        <label>2</label>
    </ligand>
</feature>
<evidence type="ECO:0000256" key="2">
    <source>
        <dbReference type="ARBA" id="ARBA00010210"/>
    </source>
</evidence>
<dbReference type="InterPro" id="IPR001965">
    <property type="entry name" value="Znf_PHD"/>
</dbReference>
<dbReference type="SMART" id="SM01408">
    <property type="entry name" value="ING"/>
    <property type="match status" value="1"/>
</dbReference>
<comment type="function">
    <text evidence="11">Component of an histone acetyltransferase complex.</text>
</comment>
<keyword evidence="7 11" id="KW-0539">Nucleus</keyword>
<evidence type="ECO:0000256" key="9">
    <source>
        <dbReference type="PIRSR" id="PIRSR628651-51"/>
    </source>
</evidence>